<feature type="repeat" description="ANK" evidence="1">
    <location>
        <begin position="128"/>
        <end position="160"/>
    </location>
</feature>
<organism evidence="2 3">
    <name type="scientific">Aspergillus mulundensis</name>
    <dbReference type="NCBI Taxonomy" id="1810919"/>
    <lineage>
        <taxon>Eukaryota</taxon>
        <taxon>Fungi</taxon>
        <taxon>Dikarya</taxon>
        <taxon>Ascomycota</taxon>
        <taxon>Pezizomycotina</taxon>
        <taxon>Eurotiomycetes</taxon>
        <taxon>Eurotiomycetidae</taxon>
        <taxon>Eurotiales</taxon>
        <taxon>Aspergillaceae</taxon>
        <taxon>Aspergillus</taxon>
        <taxon>Aspergillus subgen. Nidulantes</taxon>
    </lineage>
</organism>
<dbReference type="EMBL" id="PVWQ01000005">
    <property type="protein sequence ID" value="RDW81586.1"/>
    <property type="molecule type" value="Genomic_DNA"/>
</dbReference>
<dbReference type="AlphaFoldDB" id="A0A3D8S5Q6"/>
<evidence type="ECO:0000313" key="2">
    <source>
        <dbReference type="EMBL" id="RDW81586.1"/>
    </source>
</evidence>
<dbReference type="Pfam" id="PF00023">
    <property type="entry name" value="Ank"/>
    <property type="match status" value="1"/>
</dbReference>
<dbReference type="PROSITE" id="PS50088">
    <property type="entry name" value="ANK_REPEAT"/>
    <property type="match status" value="1"/>
</dbReference>
<dbReference type="OrthoDB" id="4772757at2759"/>
<keyword evidence="1" id="KW-0040">ANK repeat</keyword>
<accession>A0A3D8S5Q6</accession>
<gene>
    <name evidence="2" type="ORF">DSM5745_05143</name>
</gene>
<dbReference type="RefSeq" id="XP_026604639.1">
    <property type="nucleotide sequence ID" value="XM_026747159.1"/>
</dbReference>
<dbReference type="GeneID" id="38115513"/>
<evidence type="ECO:0000256" key="1">
    <source>
        <dbReference type="PROSITE-ProRule" id="PRU00023"/>
    </source>
</evidence>
<dbReference type="InterPro" id="IPR002110">
    <property type="entry name" value="Ankyrin_rpt"/>
</dbReference>
<name>A0A3D8S5Q6_9EURO</name>
<keyword evidence="3" id="KW-1185">Reference proteome</keyword>
<protein>
    <submittedName>
        <fullName evidence="2">Uncharacterized protein</fullName>
    </submittedName>
</protein>
<reference evidence="2 3" key="1">
    <citation type="journal article" date="2018" name="IMA Fungus">
        <title>IMA Genome-F 9: Draft genome sequence of Annulohypoxylon stygium, Aspergillus mulundensis, Berkeleyomyces basicola (syn. Thielaviopsis basicola), Ceratocystis smalleyi, two Cercospora beticola strains, Coleophoma cylindrospora, Fusarium fracticaudum, Phialophora cf. hyalina, and Morchella septimelata.</title>
        <authorList>
            <person name="Wingfield B.D."/>
            <person name="Bills G.F."/>
            <person name="Dong Y."/>
            <person name="Huang W."/>
            <person name="Nel W.J."/>
            <person name="Swalarsk-Parry B.S."/>
            <person name="Vaghefi N."/>
            <person name="Wilken P.M."/>
            <person name="An Z."/>
            <person name="de Beer Z.W."/>
            <person name="De Vos L."/>
            <person name="Chen L."/>
            <person name="Duong T.A."/>
            <person name="Gao Y."/>
            <person name="Hammerbacher A."/>
            <person name="Kikkert J.R."/>
            <person name="Li Y."/>
            <person name="Li H."/>
            <person name="Li K."/>
            <person name="Li Q."/>
            <person name="Liu X."/>
            <person name="Ma X."/>
            <person name="Naidoo K."/>
            <person name="Pethybridge S.J."/>
            <person name="Sun J."/>
            <person name="Steenkamp E.T."/>
            <person name="van der Nest M.A."/>
            <person name="van Wyk S."/>
            <person name="Wingfield M.J."/>
            <person name="Xiong C."/>
            <person name="Yue Q."/>
            <person name="Zhang X."/>
        </authorList>
    </citation>
    <scope>NUCLEOTIDE SEQUENCE [LARGE SCALE GENOMIC DNA]</scope>
    <source>
        <strain evidence="2 3">DSM 5745</strain>
    </source>
</reference>
<dbReference type="Proteomes" id="UP000256690">
    <property type="component" value="Unassembled WGS sequence"/>
</dbReference>
<sequence>MSLQTLPIELVLLVAEHCDSQSDVVALTRTSKRLATILAPRQLEINIKRFEASVLTRAVVTNNIQVANAMLEGISRNSVLSSILKYRVQIPKSSHPFTLRLHAWSPPLWKLINLASCPLYKLLQESGKLDNLLYLAVDNGHLDMVTLLLFFGADPRAGHENHAEGEPAALVRASQRALPVDGISGEITMALVDHRKADMRWVLRIWSRHYRELANN</sequence>
<proteinExistence type="predicted"/>
<comment type="caution">
    <text evidence="2">The sequence shown here is derived from an EMBL/GenBank/DDBJ whole genome shotgun (WGS) entry which is preliminary data.</text>
</comment>
<evidence type="ECO:0000313" key="3">
    <source>
        <dbReference type="Proteomes" id="UP000256690"/>
    </source>
</evidence>